<dbReference type="Proteomes" id="UP000024635">
    <property type="component" value="Unassembled WGS sequence"/>
</dbReference>
<dbReference type="PANTHER" id="PTHR37984">
    <property type="entry name" value="PROTEIN CBG26694"/>
    <property type="match status" value="1"/>
</dbReference>
<evidence type="ECO:0000313" key="3">
    <source>
        <dbReference type="Proteomes" id="UP000024635"/>
    </source>
</evidence>
<comment type="caution">
    <text evidence="2">The sequence shown here is derived from an EMBL/GenBank/DDBJ whole genome shotgun (WGS) entry which is preliminary data.</text>
</comment>
<dbReference type="PROSITE" id="PS50994">
    <property type="entry name" value="INTEGRASE"/>
    <property type="match status" value="1"/>
</dbReference>
<dbReference type="Gene3D" id="3.30.420.10">
    <property type="entry name" value="Ribonuclease H-like superfamily/Ribonuclease H"/>
    <property type="match status" value="1"/>
</dbReference>
<dbReference type="InterPro" id="IPR050951">
    <property type="entry name" value="Retrovirus_Pol_polyprotein"/>
</dbReference>
<accession>A0A016U7E5</accession>
<proteinExistence type="predicted"/>
<dbReference type="GO" id="GO:0015074">
    <property type="term" value="P:DNA integration"/>
    <property type="evidence" value="ECO:0007669"/>
    <property type="project" value="InterPro"/>
</dbReference>
<keyword evidence="3" id="KW-1185">Reference proteome</keyword>
<organism evidence="2 3">
    <name type="scientific">Ancylostoma ceylanicum</name>
    <dbReference type="NCBI Taxonomy" id="53326"/>
    <lineage>
        <taxon>Eukaryota</taxon>
        <taxon>Metazoa</taxon>
        <taxon>Ecdysozoa</taxon>
        <taxon>Nematoda</taxon>
        <taxon>Chromadorea</taxon>
        <taxon>Rhabditida</taxon>
        <taxon>Rhabditina</taxon>
        <taxon>Rhabditomorpha</taxon>
        <taxon>Strongyloidea</taxon>
        <taxon>Ancylostomatidae</taxon>
        <taxon>Ancylostomatinae</taxon>
        <taxon>Ancylostoma</taxon>
    </lineage>
</organism>
<dbReference type="AlphaFoldDB" id="A0A016U7E5"/>
<evidence type="ECO:0000313" key="2">
    <source>
        <dbReference type="EMBL" id="EYC10861.1"/>
    </source>
</evidence>
<reference evidence="3" key="1">
    <citation type="journal article" date="2015" name="Nat. Genet.">
        <title>The genome and transcriptome of the zoonotic hookworm Ancylostoma ceylanicum identify infection-specific gene families.</title>
        <authorList>
            <person name="Schwarz E.M."/>
            <person name="Hu Y."/>
            <person name="Antoshechkin I."/>
            <person name="Miller M.M."/>
            <person name="Sternberg P.W."/>
            <person name="Aroian R.V."/>
        </authorList>
    </citation>
    <scope>NUCLEOTIDE SEQUENCE</scope>
    <source>
        <strain evidence="3">HY135</strain>
    </source>
</reference>
<dbReference type="GO" id="GO:0003676">
    <property type="term" value="F:nucleic acid binding"/>
    <property type="evidence" value="ECO:0007669"/>
    <property type="project" value="InterPro"/>
</dbReference>
<evidence type="ECO:0000259" key="1">
    <source>
        <dbReference type="PROSITE" id="PS50994"/>
    </source>
</evidence>
<dbReference type="Pfam" id="PF00665">
    <property type="entry name" value="rve"/>
    <property type="match status" value="1"/>
</dbReference>
<dbReference type="InterPro" id="IPR012337">
    <property type="entry name" value="RNaseH-like_sf"/>
</dbReference>
<sequence length="188" mass="21777">MEKRTWKNLVVDAYSKWPEVMEMTSTSSMATIKQLTRPFAQFGNPYTLVSDHGTQFTSKEFADFCATNGIQHMRSPPFHQQSNGQAERFVDTFKSVLRKLKNDMTTTDPLQKFLQVYRRTPCPSSPKGRPPKAENIIGRQIRTALTMLNIPKSNPGERNKRMEEQFNRHNNAQSKTFRPGDTVWVRDY</sequence>
<dbReference type="InterPro" id="IPR036397">
    <property type="entry name" value="RNaseH_sf"/>
</dbReference>
<feature type="domain" description="Integrase catalytic" evidence="1">
    <location>
        <begin position="1"/>
        <end position="139"/>
    </location>
</feature>
<dbReference type="PANTHER" id="PTHR37984:SF5">
    <property type="entry name" value="PROTEIN NYNRIN-LIKE"/>
    <property type="match status" value="1"/>
</dbReference>
<dbReference type="EMBL" id="JARK01001389">
    <property type="protein sequence ID" value="EYC10861.1"/>
    <property type="molecule type" value="Genomic_DNA"/>
</dbReference>
<protein>
    <recommendedName>
        <fullName evidence="1">Integrase catalytic domain-containing protein</fullName>
    </recommendedName>
</protein>
<name>A0A016U7E5_9BILA</name>
<dbReference type="OrthoDB" id="5832102at2759"/>
<gene>
    <name evidence="2" type="primary">Acey_s0053.g2335</name>
    <name evidence="2" type="ORF">Y032_0053g2335</name>
</gene>
<dbReference type="InterPro" id="IPR001584">
    <property type="entry name" value="Integrase_cat-core"/>
</dbReference>
<dbReference type="SUPFAM" id="SSF53098">
    <property type="entry name" value="Ribonuclease H-like"/>
    <property type="match status" value="1"/>
</dbReference>